<proteinExistence type="predicted"/>
<dbReference type="EMBL" id="CAJHUB010000711">
    <property type="protein sequence ID" value="CAD7679299.1"/>
    <property type="molecule type" value="Genomic_DNA"/>
</dbReference>
<evidence type="ECO:0000313" key="1">
    <source>
        <dbReference type="EMBL" id="CAD7679299.1"/>
    </source>
</evidence>
<accession>A0A811ZHM7</accession>
<sequence length="263" mass="29724">MVSTSAQGICSGFSFCFSLGWKAYIIRVLQRAVFVSLGCHNKVPQMGGLNNRNLLSHAHHLGTLLKCRLLVHTSCRKGLWDDSPWRYSGSVTLFNPPLKRKNVREPEAHHIWTKTSRQALSHQSHDSYCVCFMLDSQFLGADNISYSCISTPIIACRHNRCLINTNLMKTMNKKCTHCVDFKLPWFYFEPVFKKKTEFLGHICQVSPSSSLCPSSCSIFPMIDKGTTTNSKSPQCNCIHQGKKVREKTHASFPQESRCGTLMV</sequence>
<comment type="caution">
    <text evidence="2">The sequence shown here is derived from an EMBL/GenBank/DDBJ whole genome shotgun (WGS) entry which is preliminary data.</text>
</comment>
<dbReference type="Proteomes" id="UP000645828">
    <property type="component" value="Unassembled WGS sequence"/>
</dbReference>
<protein>
    <submittedName>
        <fullName evidence="2">(raccoon dog) hypothetical protein</fullName>
    </submittedName>
</protein>
<gene>
    <name evidence="1" type="ORF">NYPRO_LOCUS12098</name>
    <name evidence="2" type="ORF">NYPRO_LOCUS21012</name>
</gene>
<evidence type="ECO:0000313" key="2">
    <source>
        <dbReference type="EMBL" id="CAD7688219.1"/>
    </source>
</evidence>
<evidence type="ECO:0000313" key="3">
    <source>
        <dbReference type="Proteomes" id="UP000645828"/>
    </source>
</evidence>
<keyword evidence="3" id="KW-1185">Reference proteome</keyword>
<dbReference type="EMBL" id="CAJHUB010000765">
    <property type="protein sequence ID" value="CAD7688219.1"/>
    <property type="molecule type" value="Genomic_DNA"/>
</dbReference>
<dbReference type="AlphaFoldDB" id="A0A811ZHM7"/>
<name>A0A811ZHM7_NYCPR</name>
<organism evidence="2 3">
    <name type="scientific">Nyctereutes procyonoides</name>
    <name type="common">Raccoon dog</name>
    <name type="synonym">Canis procyonoides</name>
    <dbReference type="NCBI Taxonomy" id="34880"/>
    <lineage>
        <taxon>Eukaryota</taxon>
        <taxon>Metazoa</taxon>
        <taxon>Chordata</taxon>
        <taxon>Craniata</taxon>
        <taxon>Vertebrata</taxon>
        <taxon>Euteleostomi</taxon>
        <taxon>Mammalia</taxon>
        <taxon>Eutheria</taxon>
        <taxon>Laurasiatheria</taxon>
        <taxon>Carnivora</taxon>
        <taxon>Caniformia</taxon>
        <taxon>Canidae</taxon>
        <taxon>Nyctereutes</taxon>
    </lineage>
</organism>
<reference evidence="2" key="1">
    <citation type="submission" date="2020-12" db="EMBL/GenBank/DDBJ databases">
        <authorList>
            <consortium name="Molecular Ecology Group"/>
        </authorList>
    </citation>
    <scope>NUCLEOTIDE SEQUENCE</scope>
    <source>
        <strain evidence="2">TBG_1078</strain>
    </source>
</reference>